<dbReference type="InterPro" id="IPR041373">
    <property type="entry name" value="RT_RNaseH"/>
</dbReference>
<dbReference type="InterPro" id="IPR012337">
    <property type="entry name" value="RNaseH-like_sf"/>
</dbReference>
<keyword evidence="2" id="KW-0548">Nucleotidyltransferase</keyword>
<dbReference type="Pfam" id="PF24626">
    <property type="entry name" value="SH3_Tf2-1"/>
    <property type="match status" value="1"/>
</dbReference>
<feature type="compositionally biased region" description="Basic and acidic residues" evidence="7">
    <location>
        <begin position="1139"/>
        <end position="1153"/>
    </location>
</feature>
<evidence type="ECO:0000256" key="3">
    <source>
        <dbReference type="ARBA" id="ARBA00022722"/>
    </source>
</evidence>
<dbReference type="EMBL" id="BKCJ010001942">
    <property type="protein sequence ID" value="GEU45135.1"/>
    <property type="molecule type" value="Genomic_DNA"/>
</dbReference>
<gene>
    <name evidence="10" type="ORF">Tci_017113</name>
</gene>
<evidence type="ECO:0000256" key="4">
    <source>
        <dbReference type="ARBA" id="ARBA00022759"/>
    </source>
</evidence>
<keyword evidence="4" id="KW-0255">Endonuclease</keyword>
<dbReference type="Gene3D" id="3.30.420.10">
    <property type="entry name" value="Ribonuclease H-like superfamily/Ribonuclease H"/>
    <property type="match status" value="1"/>
</dbReference>
<dbReference type="SUPFAM" id="SSF56672">
    <property type="entry name" value="DNA/RNA polymerases"/>
    <property type="match status" value="1"/>
</dbReference>
<keyword evidence="5" id="KW-0378">Hydrolase</keyword>
<organism evidence="10">
    <name type="scientific">Tanacetum cinerariifolium</name>
    <name type="common">Dalmatian daisy</name>
    <name type="synonym">Chrysanthemum cinerariifolium</name>
    <dbReference type="NCBI Taxonomy" id="118510"/>
    <lineage>
        <taxon>Eukaryota</taxon>
        <taxon>Viridiplantae</taxon>
        <taxon>Streptophyta</taxon>
        <taxon>Embryophyta</taxon>
        <taxon>Tracheophyta</taxon>
        <taxon>Spermatophyta</taxon>
        <taxon>Magnoliopsida</taxon>
        <taxon>eudicotyledons</taxon>
        <taxon>Gunneridae</taxon>
        <taxon>Pentapetalae</taxon>
        <taxon>asterids</taxon>
        <taxon>campanulids</taxon>
        <taxon>Asterales</taxon>
        <taxon>Asteraceae</taxon>
        <taxon>Asteroideae</taxon>
        <taxon>Anthemideae</taxon>
        <taxon>Anthemidinae</taxon>
        <taxon>Tanacetum</taxon>
    </lineage>
</organism>
<evidence type="ECO:0000256" key="2">
    <source>
        <dbReference type="ARBA" id="ARBA00022695"/>
    </source>
</evidence>
<feature type="region of interest" description="Disordered" evidence="7">
    <location>
        <begin position="1128"/>
        <end position="1182"/>
    </location>
</feature>
<proteinExistence type="predicted"/>
<feature type="compositionally biased region" description="Basic residues" evidence="7">
    <location>
        <begin position="1165"/>
        <end position="1174"/>
    </location>
</feature>
<sequence>MDDPNITMKEYIRLEEEKARRHGKPLIFITKNLYVPFGTPFDPKRFYKDGRYTKKIVKAKNLCIDFIKFADLALPPKDQKHPYLRFKGLEYTNVDIADFEERLWRIYRRGVHRVHVFDFGGLIDLMVEGLSDRMLIEHMDVHGHSVFTSRAWRQLFRALQFHLGGVRRRISWREFILGDFLGSSPSYTMIRDPMFTLCHRLIACSIDGRSQTPKKITVTDLFYLRGMNVGSVNILNILARYLRRFSSGRKREAMIFGGKFVSRLTKHSGLLIKLRLHGLAVIVQDIHVIYMAELVRLQICEELDDTLAWVSPGLERQPNAAPQTPPAAGPAKSLPQRVARLEEEVHGIRGALGEQIEVLVSMARDFSRFTRWTVTSLSLMMDCAGVRYTSYSDSVCEAYQVLLSKDPKEEPIMKEPLEEPKEERKLEEADFDLQSDACSRHSPTELGAKDFVVYYDASNQGLGRVLMQRGKVIAYASRQLKIHEKNYTTHDLELGAVVFALKIWRHYLYGMKSVIYTDHKNSLPSKENVVVVALSEKERVKPKRVRAMSMTIQFRIKEKLLATQNKVIKEENTPAEMLRGLDHHMEKKGNRALYFMDIRWVPLVGGVRTMIMDKVHATRYSIHPRVDKMYYYLKDMYWWLVLENITESIRDAVGYKYGLSSSNRWIKLKAARDYQKSYADNRQKPLEFKVGDQVLLKVSPWKVAVFFRKKGKLALRYVVAFEILERIDSIAYRLTFLQELSNIHDTFHVSNLKKCLADANLHVPLKEIRITDIIKRTKSKQNSDKTEHEMESVEKSKVNQKSTQSNSKTEEFDFKVINTRGAENYAADHLSRLENPYENTFDPNEINETFPLESLNKVAHKDPSTLWFADLANYHAGNFIIKAYHPQTSRQVEVINRGLKRILKRTVGENRALWSDKLEDALWAFRTAFKTSVGCTPYHLVYGKACHLPLELEHKAYWALKHANFDLKTASDHRKLQLNELSELRDQAYENSLIYKERTKKLHDDKIKNRIFNVGDQVLLFNSRLKIFSGKLRSRWSGPFTIFEIYPYGTAKLIHPDGCNFKVNCHRLKHYHGGDPPPIIPRWLKLSCVGYMSGFQDLRVQEQFDAEKAREESDQQYVLFPVWSSGSTNPHNTDEDAACYEKEPEFKGRKPKTEVNISPSSSAQSKKHDHKTKREAKGKSLVESSTGYRNLSVEFEDFSNNSINEDNAAGTLVPVVGQLSFNSTNTFSAVGPSNVVAKLEDIIYSYDEDDVGAEADFNNLETSITVSPILTTRVHNDHLVTQIISDLSLATQTRSMTRVAKDREETKRVHQALKDPSWIKAMQDELLQFKMQKVWILVDLPHGKRAIGFEDPDYPDKVYKVVKVLYGLHQAPRACHDKYVAKILRKFSLTHGKSASTHIDTEKPLLKDPDGEDLLELMPLKKSKKDTKCVSAVNEELTAAKHKLMLSMLFKDAAAIAHAK</sequence>
<feature type="domain" description="Reverse transcriptase RNase H-like" evidence="8">
    <location>
        <begin position="449"/>
        <end position="521"/>
    </location>
</feature>
<name>A0A6L2KAR9_TANCI</name>
<feature type="compositionally biased region" description="Polar residues" evidence="7">
    <location>
        <begin position="1155"/>
        <end position="1164"/>
    </location>
</feature>
<reference evidence="10" key="1">
    <citation type="journal article" date="2019" name="Sci. Rep.">
        <title>Draft genome of Tanacetum cinerariifolium, the natural source of mosquito coil.</title>
        <authorList>
            <person name="Yamashiro T."/>
            <person name="Shiraishi A."/>
            <person name="Satake H."/>
            <person name="Nakayama K."/>
        </authorList>
    </citation>
    <scope>NUCLEOTIDE SEQUENCE</scope>
</reference>
<evidence type="ECO:0000259" key="9">
    <source>
        <dbReference type="Pfam" id="PF24626"/>
    </source>
</evidence>
<keyword evidence="1" id="KW-0808">Transferase</keyword>
<comment type="caution">
    <text evidence="10">The sequence shown here is derived from an EMBL/GenBank/DDBJ whole genome shotgun (WGS) entry which is preliminary data.</text>
</comment>
<evidence type="ECO:0000256" key="5">
    <source>
        <dbReference type="ARBA" id="ARBA00022801"/>
    </source>
</evidence>
<keyword evidence="3" id="KW-0540">Nuclease</keyword>
<dbReference type="GO" id="GO:0016787">
    <property type="term" value="F:hydrolase activity"/>
    <property type="evidence" value="ECO:0007669"/>
    <property type="project" value="UniProtKB-KW"/>
</dbReference>
<feature type="compositionally biased region" description="Basic and acidic residues" evidence="7">
    <location>
        <begin position="777"/>
        <end position="797"/>
    </location>
</feature>
<dbReference type="InterPro" id="IPR056924">
    <property type="entry name" value="SH3_Tf2-1"/>
</dbReference>
<dbReference type="InterPro" id="IPR043502">
    <property type="entry name" value="DNA/RNA_pol_sf"/>
</dbReference>
<evidence type="ECO:0000313" key="10">
    <source>
        <dbReference type="EMBL" id="GEU45135.1"/>
    </source>
</evidence>
<dbReference type="PANTHER" id="PTHR34072:SF57">
    <property type="entry name" value="RNA-DIRECTED DNA POLYMERASE"/>
    <property type="match status" value="1"/>
</dbReference>
<accession>A0A6L2KAR9</accession>
<dbReference type="GO" id="GO:0003964">
    <property type="term" value="F:RNA-directed DNA polymerase activity"/>
    <property type="evidence" value="ECO:0007669"/>
    <property type="project" value="UniProtKB-KW"/>
</dbReference>
<dbReference type="PANTHER" id="PTHR34072">
    <property type="entry name" value="ENZYMATIC POLYPROTEIN-RELATED"/>
    <property type="match status" value="1"/>
</dbReference>
<feature type="domain" description="Tf2-1-like SH3-like" evidence="9">
    <location>
        <begin position="691"/>
        <end position="755"/>
    </location>
</feature>
<dbReference type="Pfam" id="PF17917">
    <property type="entry name" value="RT_RNaseH"/>
    <property type="match status" value="1"/>
</dbReference>
<dbReference type="GO" id="GO:0003676">
    <property type="term" value="F:nucleic acid binding"/>
    <property type="evidence" value="ECO:0007669"/>
    <property type="project" value="InterPro"/>
</dbReference>
<evidence type="ECO:0000259" key="8">
    <source>
        <dbReference type="Pfam" id="PF17917"/>
    </source>
</evidence>
<evidence type="ECO:0000256" key="7">
    <source>
        <dbReference type="SAM" id="MobiDB-lite"/>
    </source>
</evidence>
<keyword evidence="6 10" id="KW-0695">RNA-directed DNA polymerase</keyword>
<dbReference type="GO" id="GO:0004519">
    <property type="term" value="F:endonuclease activity"/>
    <property type="evidence" value="ECO:0007669"/>
    <property type="project" value="UniProtKB-KW"/>
</dbReference>
<feature type="region of interest" description="Disordered" evidence="7">
    <location>
        <begin position="777"/>
        <end position="809"/>
    </location>
</feature>
<dbReference type="InterPro" id="IPR036397">
    <property type="entry name" value="RNaseH_sf"/>
</dbReference>
<evidence type="ECO:0000256" key="6">
    <source>
        <dbReference type="ARBA" id="ARBA00022918"/>
    </source>
</evidence>
<protein>
    <submittedName>
        <fullName evidence="10">Reverse transcriptase domain-containing protein</fullName>
    </submittedName>
</protein>
<dbReference type="CDD" id="cd09274">
    <property type="entry name" value="RNase_HI_RT_Ty3"/>
    <property type="match status" value="1"/>
</dbReference>
<evidence type="ECO:0000256" key="1">
    <source>
        <dbReference type="ARBA" id="ARBA00022679"/>
    </source>
</evidence>
<dbReference type="SUPFAM" id="SSF53098">
    <property type="entry name" value="Ribonuclease H-like"/>
    <property type="match status" value="1"/>
</dbReference>